<dbReference type="InterPro" id="IPR007419">
    <property type="entry name" value="BFD-like_2Fe2S-bd_dom"/>
</dbReference>
<keyword evidence="3" id="KW-0479">Metal-binding</keyword>
<dbReference type="Proteomes" id="UP001595892">
    <property type="component" value="Unassembled WGS sequence"/>
</dbReference>
<sequence>MYVCICNGITDRDIRNAAADGCGSLAELTMRTGCAATCGSCAGHAADLLASAQAALRGASGGLRVIGLDLPVAA</sequence>
<proteinExistence type="inferred from homology"/>
<dbReference type="Gene3D" id="1.10.10.1100">
    <property type="entry name" value="BFD-like [2Fe-2S]-binding domain"/>
    <property type="match status" value="1"/>
</dbReference>
<keyword evidence="4" id="KW-0249">Electron transport</keyword>
<feature type="domain" description="BFD-like [2Fe-2S]-binding" evidence="10">
    <location>
        <begin position="2"/>
        <end position="50"/>
    </location>
</feature>
<evidence type="ECO:0000256" key="7">
    <source>
        <dbReference type="ARBA" id="ARBA00034078"/>
    </source>
</evidence>
<dbReference type="EMBL" id="JBHSGG010000002">
    <property type="protein sequence ID" value="MFC4726718.1"/>
    <property type="molecule type" value="Genomic_DNA"/>
</dbReference>
<evidence type="ECO:0000256" key="6">
    <source>
        <dbReference type="ARBA" id="ARBA00023014"/>
    </source>
</evidence>
<dbReference type="PANTHER" id="PTHR37424">
    <property type="entry name" value="BACTERIOFERRITIN-ASSOCIATED FERREDOXIN"/>
    <property type="match status" value="1"/>
</dbReference>
<keyword evidence="6" id="KW-0411">Iron-sulfur</keyword>
<dbReference type="Pfam" id="PF04324">
    <property type="entry name" value="Fer2_BFD"/>
    <property type="match status" value="1"/>
</dbReference>
<evidence type="ECO:0000256" key="3">
    <source>
        <dbReference type="ARBA" id="ARBA00022723"/>
    </source>
</evidence>
<keyword evidence="5" id="KW-0408">Iron</keyword>
<evidence type="ECO:0000256" key="2">
    <source>
        <dbReference type="ARBA" id="ARBA00022714"/>
    </source>
</evidence>
<protein>
    <recommendedName>
        <fullName evidence="8">Bacterioferritin-associated ferredoxin</fullName>
    </recommendedName>
</protein>
<evidence type="ECO:0000313" key="11">
    <source>
        <dbReference type="EMBL" id="MFC4726718.1"/>
    </source>
</evidence>
<dbReference type="PANTHER" id="PTHR37424:SF1">
    <property type="entry name" value="BACTERIOFERRITIN-ASSOCIATED FERREDOXIN"/>
    <property type="match status" value="1"/>
</dbReference>
<evidence type="ECO:0000313" key="12">
    <source>
        <dbReference type="Proteomes" id="UP001595892"/>
    </source>
</evidence>
<comment type="caution">
    <text evidence="11">The sequence shown here is derived from an EMBL/GenBank/DDBJ whole genome shotgun (WGS) entry which is preliminary data.</text>
</comment>
<comment type="cofactor">
    <cofactor evidence="7">
        <name>[2Fe-2S] cluster</name>
        <dbReference type="ChEBI" id="CHEBI:190135"/>
    </cofactor>
</comment>
<dbReference type="InterPro" id="IPR052371">
    <property type="entry name" value="BFD-associated_ferredoxin"/>
</dbReference>
<accession>A0ABV9NJ23</accession>
<gene>
    <name evidence="11" type="ORF">ACFO3Q_00805</name>
</gene>
<keyword evidence="2" id="KW-0001">2Fe-2S</keyword>
<evidence type="ECO:0000259" key="10">
    <source>
        <dbReference type="Pfam" id="PF04324"/>
    </source>
</evidence>
<name>A0ABV9NJ23_9GAMM</name>
<keyword evidence="12" id="KW-1185">Reference proteome</keyword>
<evidence type="ECO:0000256" key="9">
    <source>
        <dbReference type="ARBA" id="ARBA00046332"/>
    </source>
</evidence>
<comment type="similarity">
    <text evidence="9">Belongs to the Bfd family.</text>
</comment>
<keyword evidence="1" id="KW-0813">Transport</keyword>
<dbReference type="InterPro" id="IPR041854">
    <property type="entry name" value="BFD-like_2Fe2S-bd_dom_sf"/>
</dbReference>
<evidence type="ECO:0000256" key="5">
    <source>
        <dbReference type="ARBA" id="ARBA00023004"/>
    </source>
</evidence>
<evidence type="ECO:0000256" key="8">
    <source>
        <dbReference type="ARBA" id="ARBA00039386"/>
    </source>
</evidence>
<organism evidence="11 12">
    <name type="scientific">Coralloluteibacterium thermophilum</name>
    <dbReference type="NCBI Taxonomy" id="2707049"/>
    <lineage>
        <taxon>Bacteria</taxon>
        <taxon>Pseudomonadati</taxon>
        <taxon>Pseudomonadota</taxon>
        <taxon>Gammaproteobacteria</taxon>
        <taxon>Lysobacterales</taxon>
        <taxon>Lysobacteraceae</taxon>
        <taxon>Coralloluteibacterium</taxon>
    </lineage>
</organism>
<evidence type="ECO:0000256" key="1">
    <source>
        <dbReference type="ARBA" id="ARBA00022448"/>
    </source>
</evidence>
<evidence type="ECO:0000256" key="4">
    <source>
        <dbReference type="ARBA" id="ARBA00022982"/>
    </source>
</evidence>
<dbReference type="RefSeq" id="WP_377002985.1">
    <property type="nucleotide sequence ID" value="NZ_JBHSGG010000002.1"/>
</dbReference>
<reference evidence="12" key="1">
    <citation type="journal article" date="2019" name="Int. J. Syst. Evol. Microbiol.">
        <title>The Global Catalogue of Microorganisms (GCM) 10K type strain sequencing project: providing services to taxonomists for standard genome sequencing and annotation.</title>
        <authorList>
            <consortium name="The Broad Institute Genomics Platform"/>
            <consortium name="The Broad Institute Genome Sequencing Center for Infectious Disease"/>
            <person name="Wu L."/>
            <person name="Ma J."/>
        </authorList>
    </citation>
    <scope>NUCLEOTIDE SEQUENCE [LARGE SCALE GENOMIC DNA]</scope>
    <source>
        <strain evidence="12">CGMCC 1.13574</strain>
    </source>
</reference>